<protein>
    <submittedName>
        <fullName evidence="1">Uncharacterized protein</fullName>
    </submittedName>
</protein>
<reference evidence="1 2" key="1">
    <citation type="journal article" date="2019" name="Int. J. Syst. Evol. Microbiol.">
        <title>The Global Catalogue of Microorganisms (GCM) 10K type strain sequencing project: providing services to taxonomists for standard genome sequencing and annotation.</title>
        <authorList>
            <consortium name="The Broad Institute Genomics Platform"/>
            <consortium name="The Broad Institute Genome Sequencing Center for Infectious Disease"/>
            <person name="Wu L."/>
            <person name="Ma J."/>
        </authorList>
    </citation>
    <scope>NUCLEOTIDE SEQUENCE [LARGE SCALE GENOMIC DNA]</scope>
    <source>
        <strain evidence="1 2">JCM 14303</strain>
    </source>
</reference>
<keyword evidence="2" id="KW-1185">Reference proteome</keyword>
<evidence type="ECO:0000313" key="2">
    <source>
        <dbReference type="Proteomes" id="UP001500363"/>
    </source>
</evidence>
<dbReference type="Proteomes" id="UP001500363">
    <property type="component" value="Unassembled WGS sequence"/>
</dbReference>
<gene>
    <name evidence="1" type="ORF">GCM10009741_53780</name>
</gene>
<sequence length="111" mass="12878">MPDFGQILGIRASNQHSCRVMSEVTQPSDELVDQVSRTTGLTTEDARRVVADVLAYFTETTEEYVRRRHRELQTYGARNDEIFARLGDELRHWPVRSPELSARQLRRIVYG</sequence>
<proteinExistence type="predicted"/>
<dbReference type="EMBL" id="BAAANC010000003">
    <property type="protein sequence ID" value="GAA1543767.1"/>
    <property type="molecule type" value="Genomic_DNA"/>
</dbReference>
<comment type="caution">
    <text evidence="1">The sequence shown here is derived from an EMBL/GenBank/DDBJ whole genome shotgun (WGS) entry which is preliminary data.</text>
</comment>
<accession>A0ABN2BMN1</accession>
<evidence type="ECO:0000313" key="1">
    <source>
        <dbReference type="EMBL" id="GAA1543767.1"/>
    </source>
</evidence>
<organism evidence="1 2">
    <name type="scientific">Kribbella lupini</name>
    <dbReference type="NCBI Taxonomy" id="291602"/>
    <lineage>
        <taxon>Bacteria</taxon>
        <taxon>Bacillati</taxon>
        <taxon>Actinomycetota</taxon>
        <taxon>Actinomycetes</taxon>
        <taxon>Propionibacteriales</taxon>
        <taxon>Kribbellaceae</taxon>
        <taxon>Kribbella</taxon>
    </lineage>
</organism>
<name>A0ABN2BMN1_9ACTN</name>